<feature type="domain" description="Helicase C-terminal" evidence="9">
    <location>
        <begin position="532"/>
        <end position="697"/>
    </location>
</feature>
<dbReference type="InterPro" id="IPR001650">
    <property type="entry name" value="Helicase_C-like"/>
</dbReference>
<comment type="catalytic activity">
    <reaction evidence="6">
        <text>Couples ATP hydrolysis with the unwinding of duplex DNA by translocating in the 3'-5' direction.</text>
        <dbReference type="EC" id="5.6.2.4"/>
    </reaction>
</comment>
<reference evidence="10 11" key="1">
    <citation type="submission" date="2010-08" db="EMBL/GenBank/DDBJ databases">
        <title>Complete sequence of Clostridium cellulovorans 743B.</title>
        <authorList>
            <consortium name="US DOE Joint Genome Institute"/>
            <person name="Lucas S."/>
            <person name="Copeland A."/>
            <person name="Lapidus A."/>
            <person name="Cheng J.-F."/>
            <person name="Bruce D."/>
            <person name="Goodwin L."/>
            <person name="Pitluck S."/>
            <person name="Chertkov O."/>
            <person name="Detter J.C."/>
            <person name="Han C."/>
            <person name="Tapia R."/>
            <person name="Land M."/>
            <person name="Hauser L."/>
            <person name="Chang Y.-J."/>
            <person name="Jeffries C."/>
            <person name="Kyrpides N."/>
            <person name="Ivanova N."/>
            <person name="Mikhailova N."/>
            <person name="Hemme C.L."/>
            <person name="Woyke T."/>
        </authorList>
    </citation>
    <scope>NUCLEOTIDE SEQUENCE [LARGE SCALE GENOMIC DNA]</scope>
    <source>
        <strain evidence="11">ATCC 35296 / DSM 3052 / OCM 3 / 743B</strain>
    </source>
</reference>
<dbReference type="SMART" id="SM00487">
    <property type="entry name" value="DEXDc"/>
    <property type="match status" value="1"/>
</dbReference>
<dbReference type="Pfam" id="PF00271">
    <property type="entry name" value="Helicase_C"/>
    <property type="match status" value="1"/>
</dbReference>
<evidence type="ECO:0000313" key="10">
    <source>
        <dbReference type="EMBL" id="ADL53271.1"/>
    </source>
</evidence>
<evidence type="ECO:0000256" key="4">
    <source>
        <dbReference type="ARBA" id="ARBA00023125"/>
    </source>
</evidence>
<dbReference type="InterPro" id="IPR027417">
    <property type="entry name" value="P-loop_NTPase"/>
</dbReference>
<evidence type="ECO:0000259" key="8">
    <source>
        <dbReference type="PROSITE" id="PS51192"/>
    </source>
</evidence>
<dbReference type="InterPro" id="IPR014001">
    <property type="entry name" value="Helicase_ATP-bd"/>
</dbReference>
<dbReference type="EMBL" id="CP002160">
    <property type="protein sequence ID" value="ADL53271.1"/>
    <property type="molecule type" value="Genomic_DNA"/>
</dbReference>
<dbReference type="PANTHER" id="PTHR13710:SF105">
    <property type="entry name" value="ATP-DEPENDENT DNA HELICASE Q1"/>
    <property type="match status" value="1"/>
</dbReference>
<name>D9SWI9_CLOC7</name>
<dbReference type="GO" id="GO:0009378">
    <property type="term" value="F:four-way junction helicase activity"/>
    <property type="evidence" value="ECO:0007669"/>
    <property type="project" value="TreeGrafter"/>
</dbReference>
<keyword evidence="3" id="KW-0067">ATP-binding</keyword>
<dbReference type="OrthoDB" id="9763310at2"/>
<keyword evidence="4" id="KW-0238">DNA-binding</keyword>
<dbReference type="Pfam" id="PF00270">
    <property type="entry name" value="DEAD"/>
    <property type="match status" value="1"/>
</dbReference>
<dbReference type="RefSeq" id="WP_010073601.1">
    <property type="nucleotide sequence ID" value="NC_014393.1"/>
</dbReference>
<dbReference type="EC" id="5.6.2.4" evidence="7"/>
<dbReference type="eggNOG" id="COG0514">
    <property type="taxonomic scope" value="Bacteria"/>
</dbReference>
<dbReference type="Gene3D" id="3.40.50.300">
    <property type="entry name" value="P-loop containing nucleotide triphosphate hydrolases"/>
    <property type="match status" value="2"/>
</dbReference>
<keyword evidence="11" id="KW-1185">Reference proteome</keyword>
<gene>
    <name evidence="10" type="ordered locus">Clocel_3596</name>
</gene>
<dbReference type="GO" id="GO:0005737">
    <property type="term" value="C:cytoplasm"/>
    <property type="evidence" value="ECO:0007669"/>
    <property type="project" value="TreeGrafter"/>
</dbReference>
<evidence type="ECO:0000256" key="6">
    <source>
        <dbReference type="ARBA" id="ARBA00034617"/>
    </source>
</evidence>
<organism evidence="10 11">
    <name type="scientific">Clostridium cellulovorans (strain ATCC 35296 / DSM 3052 / OCM 3 / 743B)</name>
    <dbReference type="NCBI Taxonomy" id="573061"/>
    <lineage>
        <taxon>Bacteria</taxon>
        <taxon>Bacillati</taxon>
        <taxon>Bacillota</taxon>
        <taxon>Clostridia</taxon>
        <taxon>Eubacteriales</taxon>
        <taxon>Clostridiaceae</taxon>
        <taxon>Clostridium</taxon>
    </lineage>
</organism>
<dbReference type="SMART" id="SM00490">
    <property type="entry name" value="HELICc"/>
    <property type="match status" value="1"/>
</dbReference>
<dbReference type="CDD" id="cd17920">
    <property type="entry name" value="DEXHc_RecQ"/>
    <property type="match status" value="1"/>
</dbReference>
<dbReference type="GO" id="GO:0006310">
    <property type="term" value="P:DNA recombination"/>
    <property type="evidence" value="ECO:0007669"/>
    <property type="project" value="TreeGrafter"/>
</dbReference>
<dbReference type="Proteomes" id="UP000002730">
    <property type="component" value="Chromosome"/>
</dbReference>
<dbReference type="GO" id="GO:0005694">
    <property type="term" value="C:chromosome"/>
    <property type="evidence" value="ECO:0007669"/>
    <property type="project" value="TreeGrafter"/>
</dbReference>
<dbReference type="SUPFAM" id="SSF52540">
    <property type="entry name" value="P-loop containing nucleoside triphosphate hydrolases"/>
    <property type="match status" value="1"/>
</dbReference>
<evidence type="ECO:0000313" key="11">
    <source>
        <dbReference type="Proteomes" id="UP000002730"/>
    </source>
</evidence>
<dbReference type="GO" id="GO:0006281">
    <property type="term" value="P:DNA repair"/>
    <property type="evidence" value="ECO:0007669"/>
    <property type="project" value="TreeGrafter"/>
</dbReference>
<evidence type="ECO:0000256" key="5">
    <source>
        <dbReference type="ARBA" id="ARBA00023235"/>
    </source>
</evidence>
<evidence type="ECO:0000259" key="9">
    <source>
        <dbReference type="PROSITE" id="PS51194"/>
    </source>
</evidence>
<dbReference type="HOGENOM" id="CLU_010261_0_0_9"/>
<protein>
    <recommendedName>
        <fullName evidence="7">DNA 3'-5' helicase</fullName>
        <ecNumber evidence="7">5.6.2.4</ecNumber>
    </recommendedName>
</protein>
<dbReference type="InterPro" id="IPR011545">
    <property type="entry name" value="DEAD/DEAH_box_helicase_dom"/>
</dbReference>
<evidence type="ECO:0000256" key="7">
    <source>
        <dbReference type="ARBA" id="ARBA00034808"/>
    </source>
</evidence>
<keyword evidence="10" id="KW-0378">Hydrolase</keyword>
<keyword evidence="5" id="KW-0413">Isomerase</keyword>
<comment type="similarity">
    <text evidence="1">Belongs to the helicase family. RecQ subfamily.</text>
</comment>
<dbReference type="PANTHER" id="PTHR13710">
    <property type="entry name" value="DNA HELICASE RECQ FAMILY MEMBER"/>
    <property type="match status" value="1"/>
</dbReference>
<feature type="domain" description="Helicase ATP-binding" evidence="8">
    <location>
        <begin position="312"/>
        <end position="491"/>
    </location>
</feature>
<sequence>MIENSIQEIISEVGKSIIILKGFNVAEMPYKNKYFSFHIDYYDKVNLDTIREQVVDEIIDNRKFDFDYKWMTIEEYQLFKEKSAINKMPVVVLENNLYDKQFPYRGTLCNVDDIYHYLYYQEDSELEPEQEKILENVSFFYGKIDYSKQSGNYFVTYIEFEEEINRYKLYKDIPAKVDFSVEYPLDNIQRIELSEDEIPFLDLETEILNDNSKHNILLVLSGSSDSLPNRYLERLNILSKLKDINLFFDTLSIRRQVIQNEESYLRILKDVYGYDSYREIAFYKNIESHSKETINISQAQIIDDIVTQAEKAMHGEAFRDVYITASTGAGKSVMFQVPALYLAQKYIENKPLTLVISPLIGLMNDQVDNMRRKGVSSSATINGNTPPFEKEKILERVQNQEVDVLYLSPETLQARSDIKMLIGKRKIGVVIIDEAHIVTTWGKSFRADYWYLGIYLAKLRKYKFPIVTFTATAIYGGREDMYLDTRNTLNMISPISYFGDVRRDELLMNVRSSEKNLDAEGRDYRKTKNALALKHLQMALKNKQKSLLYFPTVRLLIDFYNFVAQNDSKIAEKTGKYYGTLQKEEKDEVLSEYKSGELQFVLATKAFGMGIDIPDITNVYHYAPTGNVVDYIQEIGRAARDKSKVLHGFGMIDFLSRDMNEVKQLHGMSAIRKTQILEVMRKVLSVYKEKGNNRNLIISPEDFKYIFVQNKRDEDSLDNKVKTVLLMIEKDFSSPNKLGYSPFVARPRSLFGNDLIFVTPELESQFSKSRLGKFFSKEFDLNSNTYSAVYQVNLSGIWEKYYKNMSFPSFKFALFNQDEREKLQHKNLFEKFVYTSGVEVSLNSDISVENLLSQYKIILKSFESFLNEQKITSSQFTVIDLGNHFMKTLKIADKFEARSFAQTIINSAFEFGKIKEIKFISERTNSNADNQRYIIHQDSDIFSKFIMSSITNTVNPSDNYVTGVDEITSFHFRFHGDDIDAKIAALGIGEARKMLSYQVIGGNNPQIYLRMNSIYPLERAIKQGDFYQNSILKDVQVKHYTSVEMLKFLFTKEQPETSQKERILNYSKWFWDNIENYFMGILPNEVKDILSKKN</sequence>
<dbReference type="STRING" id="573061.Clocel_3596"/>
<dbReference type="KEGG" id="ccb:Clocel_3596"/>
<evidence type="ECO:0000256" key="2">
    <source>
        <dbReference type="ARBA" id="ARBA00022741"/>
    </source>
</evidence>
<dbReference type="GO" id="GO:0003677">
    <property type="term" value="F:DNA binding"/>
    <property type="evidence" value="ECO:0007669"/>
    <property type="project" value="UniProtKB-KW"/>
</dbReference>
<dbReference type="PROSITE" id="PS51194">
    <property type="entry name" value="HELICASE_CTER"/>
    <property type="match status" value="1"/>
</dbReference>
<accession>D9SWI9</accession>
<evidence type="ECO:0000256" key="3">
    <source>
        <dbReference type="ARBA" id="ARBA00022840"/>
    </source>
</evidence>
<proteinExistence type="inferred from homology"/>
<dbReference type="GO" id="GO:0043138">
    <property type="term" value="F:3'-5' DNA helicase activity"/>
    <property type="evidence" value="ECO:0007669"/>
    <property type="project" value="UniProtKB-EC"/>
</dbReference>
<keyword evidence="10" id="KW-0347">Helicase</keyword>
<dbReference type="AlphaFoldDB" id="D9SWI9"/>
<dbReference type="PROSITE" id="PS51192">
    <property type="entry name" value="HELICASE_ATP_BIND_1"/>
    <property type="match status" value="1"/>
</dbReference>
<keyword evidence="2" id="KW-0547">Nucleotide-binding</keyword>
<dbReference type="GO" id="GO:0005524">
    <property type="term" value="F:ATP binding"/>
    <property type="evidence" value="ECO:0007669"/>
    <property type="project" value="UniProtKB-KW"/>
</dbReference>
<evidence type="ECO:0000256" key="1">
    <source>
        <dbReference type="ARBA" id="ARBA00005446"/>
    </source>
</evidence>